<evidence type="ECO:0000313" key="2">
    <source>
        <dbReference type="EMBL" id="TLS38210.1"/>
    </source>
</evidence>
<dbReference type="EMBL" id="SWLG01000004">
    <property type="protein sequence ID" value="TLS38210.1"/>
    <property type="molecule type" value="Genomic_DNA"/>
</dbReference>
<dbReference type="OrthoDB" id="1755431at2"/>
<dbReference type="Gene3D" id="3.60.40.10">
    <property type="entry name" value="PPM-type phosphatase domain"/>
    <property type="match status" value="1"/>
</dbReference>
<dbReference type="InterPro" id="IPR001932">
    <property type="entry name" value="PPM-type_phosphatase-like_dom"/>
</dbReference>
<dbReference type="PROSITE" id="PS51746">
    <property type="entry name" value="PPM_2"/>
    <property type="match status" value="1"/>
</dbReference>
<evidence type="ECO:0000313" key="3">
    <source>
        <dbReference type="Proteomes" id="UP000308230"/>
    </source>
</evidence>
<evidence type="ECO:0000259" key="1">
    <source>
        <dbReference type="PROSITE" id="PS51746"/>
    </source>
</evidence>
<dbReference type="SUPFAM" id="SSF81606">
    <property type="entry name" value="PP2C-like"/>
    <property type="match status" value="1"/>
</dbReference>
<gene>
    <name evidence="2" type="ORF">FCL54_06645</name>
</gene>
<protein>
    <submittedName>
        <fullName evidence="2">Protein phosphatase 2C domain-containing protein</fullName>
    </submittedName>
</protein>
<dbReference type="Proteomes" id="UP000308230">
    <property type="component" value="Unassembled WGS sequence"/>
</dbReference>
<dbReference type="Pfam" id="PF13672">
    <property type="entry name" value="PP2C_2"/>
    <property type="match status" value="1"/>
</dbReference>
<keyword evidence="3" id="KW-1185">Reference proteome</keyword>
<accession>A0A5R9F7H5</accession>
<reference evidence="2 3" key="1">
    <citation type="submission" date="2019-04" db="EMBL/GenBank/DDBJ databases">
        <title>Bacillus caeni sp. nov., a bacterium isolated from mangrove sediment.</title>
        <authorList>
            <person name="Huang H."/>
            <person name="Mo K."/>
            <person name="Hu Y."/>
        </authorList>
    </citation>
    <scope>NUCLEOTIDE SEQUENCE [LARGE SCALE GENOMIC DNA]</scope>
    <source>
        <strain evidence="2 3">HB172195</strain>
    </source>
</reference>
<dbReference type="RefSeq" id="WP_138124532.1">
    <property type="nucleotide sequence ID" value="NZ_SWLG01000004.1"/>
</dbReference>
<organism evidence="2 3">
    <name type="scientific">Exobacillus caeni</name>
    <dbReference type="NCBI Taxonomy" id="2574798"/>
    <lineage>
        <taxon>Bacteria</taxon>
        <taxon>Bacillati</taxon>
        <taxon>Bacillota</taxon>
        <taxon>Bacilli</taxon>
        <taxon>Bacillales</taxon>
        <taxon>Guptibacillaceae</taxon>
        <taxon>Exobacillus</taxon>
    </lineage>
</organism>
<comment type="caution">
    <text evidence="2">The sequence shown here is derived from an EMBL/GenBank/DDBJ whole genome shotgun (WGS) entry which is preliminary data.</text>
</comment>
<dbReference type="InterPro" id="IPR036457">
    <property type="entry name" value="PPM-type-like_dom_sf"/>
</dbReference>
<sequence length="284" mass="32668">MNYKVEAYTRKGSNEFNEDALVRNESARIFGVIDGVSSIDKYRNRRGETGGYIASRLLKQSLENIKQCEDLEKAVERGNELIQREMEDARIDTGHKENRWGAALALVKLNEGKIEYVQSGDCMILAVYKNNHVRPLTVSQVGHLEERSLNRWKEGIGKGMKTASELLDYTRDVLRENRTKSNTLEGYGVLNGEEEAVSFLEYGKINAYQIRYLIILSDGLFLPAKEREPAEDWERTVSIISEKGLERYARWIEEMEEADPECTRYIRLKKSDDKTGMVISLNQR</sequence>
<proteinExistence type="predicted"/>
<dbReference type="AlphaFoldDB" id="A0A5R9F7H5"/>
<feature type="domain" description="PPM-type phosphatase" evidence="1">
    <location>
        <begin position="4"/>
        <end position="281"/>
    </location>
</feature>
<name>A0A5R9F7H5_9BACL</name>